<name>A0A1M4Z4J7_9FIRM</name>
<dbReference type="Pfam" id="PF08282">
    <property type="entry name" value="Hydrolase_3"/>
    <property type="match status" value="1"/>
</dbReference>
<dbReference type="PANTHER" id="PTHR10000">
    <property type="entry name" value="PHOSPHOSERINE PHOSPHATASE"/>
    <property type="match status" value="1"/>
</dbReference>
<evidence type="ECO:0000313" key="1">
    <source>
        <dbReference type="EMBL" id="SHF12652.1"/>
    </source>
</evidence>
<evidence type="ECO:0008006" key="3">
    <source>
        <dbReference type="Google" id="ProtNLM"/>
    </source>
</evidence>
<dbReference type="PANTHER" id="PTHR10000:SF8">
    <property type="entry name" value="HAD SUPERFAMILY HYDROLASE-LIKE, TYPE 3"/>
    <property type="match status" value="1"/>
</dbReference>
<dbReference type="GO" id="GO:0016791">
    <property type="term" value="F:phosphatase activity"/>
    <property type="evidence" value="ECO:0007669"/>
    <property type="project" value="UniProtKB-ARBA"/>
</dbReference>
<reference evidence="1 2" key="1">
    <citation type="submission" date="2016-11" db="EMBL/GenBank/DDBJ databases">
        <authorList>
            <person name="Jaros S."/>
            <person name="Januszkiewicz K."/>
            <person name="Wedrychowicz H."/>
        </authorList>
    </citation>
    <scope>NUCLEOTIDE SEQUENCE [LARGE SCALE GENOMIC DNA]</scope>
    <source>
        <strain evidence="1 2">DSM 14828</strain>
    </source>
</reference>
<dbReference type="SFLD" id="SFLDG01140">
    <property type="entry name" value="C2.B:_Phosphomannomutase_and_P"/>
    <property type="match status" value="1"/>
</dbReference>
<dbReference type="AlphaFoldDB" id="A0A1M4Z4J7"/>
<dbReference type="NCBIfam" id="TIGR01484">
    <property type="entry name" value="HAD-SF-IIB"/>
    <property type="match status" value="1"/>
</dbReference>
<dbReference type="OrthoDB" id="9781413at2"/>
<dbReference type="GO" id="GO:0005829">
    <property type="term" value="C:cytosol"/>
    <property type="evidence" value="ECO:0007669"/>
    <property type="project" value="TreeGrafter"/>
</dbReference>
<dbReference type="STRING" id="1120975.SAMN02746064_01937"/>
<evidence type="ECO:0000313" key="2">
    <source>
        <dbReference type="Proteomes" id="UP000184251"/>
    </source>
</evidence>
<dbReference type="Gene3D" id="3.30.1240.10">
    <property type="match status" value="1"/>
</dbReference>
<dbReference type="CDD" id="cd07516">
    <property type="entry name" value="HAD_Pase"/>
    <property type="match status" value="1"/>
</dbReference>
<dbReference type="Gene3D" id="3.40.50.1000">
    <property type="entry name" value="HAD superfamily/HAD-like"/>
    <property type="match status" value="1"/>
</dbReference>
<organism evidence="1 2">
    <name type="scientific">Alkalibacter saccharofermentans DSM 14828</name>
    <dbReference type="NCBI Taxonomy" id="1120975"/>
    <lineage>
        <taxon>Bacteria</taxon>
        <taxon>Bacillati</taxon>
        <taxon>Bacillota</taxon>
        <taxon>Clostridia</taxon>
        <taxon>Eubacteriales</taxon>
        <taxon>Eubacteriaceae</taxon>
        <taxon>Alkalibacter</taxon>
    </lineage>
</organism>
<dbReference type="InterPro" id="IPR023214">
    <property type="entry name" value="HAD_sf"/>
</dbReference>
<keyword evidence="2" id="KW-1185">Reference proteome</keyword>
<accession>A0A1M4Z4J7</accession>
<dbReference type="NCBIfam" id="TIGR00099">
    <property type="entry name" value="Cof-subfamily"/>
    <property type="match status" value="1"/>
</dbReference>
<sequence>MDIKLLAVDMDGTLLKSKHEIDPLVERRIRESIEKGVRVVLATGRVFPSAKYYAKMLNTKSAIISCNGAYTKEYHSGVVIDRKPIDKDSFKEVLDSLNGFKVSYQMFGNNTYYALEYNETSRKYLDWNKIQKEEDKIDIRIIDDPYELLENDVEVYKILLNHKNIDDSLFEVIRSKIDSIDDIYTVRSMPDSIDIINDKVNKGEGLIRVCEHYGIQLDEVMAIGDHENDLEMIKIAGIGVAMGNAAEDVKKAANYTTLSNIHNGVAAAIERFVL</sequence>
<dbReference type="EMBL" id="FQTU01000015">
    <property type="protein sequence ID" value="SHF12652.1"/>
    <property type="molecule type" value="Genomic_DNA"/>
</dbReference>
<gene>
    <name evidence="1" type="ORF">SAMN02746064_01937</name>
</gene>
<dbReference type="SFLD" id="SFLDG01144">
    <property type="entry name" value="C2.B.4:_PGP_Like"/>
    <property type="match status" value="1"/>
</dbReference>
<proteinExistence type="predicted"/>
<dbReference type="Proteomes" id="UP000184251">
    <property type="component" value="Unassembled WGS sequence"/>
</dbReference>
<dbReference type="InterPro" id="IPR000150">
    <property type="entry name" value="Cof"/>
</dbReference>
<protein>
    <recommendedName>
        <fullName evidence="3">Cof subfamily of IIB subfamily of haloacid dehalogenase superfamily/HAD-superfamily hydrolase, subfamily IIB</fullName>
    </recommendedName>
</protein>
<dbReference type="SUPFAM" id="SSF56784">
    <property type="entry name" value="HAD-like"/>
    <property type="match status" value="1"/>
</dbReference>
<dbReference type="SFLD" id="SFLDS00003">
    <property type="entry name" value="Haloacid_Dehalogenase"/>
    <property type="match status" value="1"/>
</dbReference>
<dbReference type="InterPro" id="IPR006379">
    <property type="entry name" value="HAD-SF_hydro_IIB"/>
</dbReference>
<dbReference type="GO" id="GO:0000287">
    <property type="term" value="F:magnesium ion binding"/>
    <property type="evidence" value="ECO:0007669"/>
    <property type="project" value="TreeGrafter"/>
</dbReference>
<dbReference type="RefSeq" id="WP_073271459.1">
    <property type="nucleotide sequence ID" value="NZ_FQTU01000015.1"/>
</dbReference>
<dbReference type="InterPro" id="IPR036412">
    <property type="entry name" value="HAD-like_sf"/>
</dbReference>